<comment type="caution">
    <text evidence="4">The sequence shown here is derived from an EMBL/GenBank/DDBJ whole genome shotgun (WGS) entry which is preliminary data.</text>
</comment>
<dbReference type="InterPro" id="IPR002110">
    <property type="entry name" value="Ankyrin_rpt"/>
</dbReference>
<proteinExistence type="predicted"/>
<dbReference type="Gene3D" id="1.25.40.20">
    <property type="entry name" value="Ankyrin repeat-containing domain"/>
    <property type="match status" value="1"/>
</dbReference>
<dbReference type="PANTHER" id="PTHR24171:SF8">
    <property type="entry name" value="BRCA1-ASSOCIATED RING DOMAIN PROTEIN 1"/>
    <property type="match status" value="1"/>
</dbReference>
<keyword evidence="1" id="KW-0677">Repeat</keyword>
<dbReference type="EMBL" id="MU003967">
    <property type="protein sequence ID" value="KAF2715849.1"/>
    <property type="molecule type" value="Genomic_DNA"/>
</dbReference>
<dbReference type="AlphaFoldDB" id="A0A9P4Q0I2"/>
<name>A0A9P4Q0I2_9PEZI</name>
<sequence length="68" mass="7220">MLLSHGADVNAQGGEYGSALQAACFRGYEKIVEMLLSHGVDVTAYGEYSSALLTARSMGHVSIVEMLI</sequence>
<feature type="repeat" description="ANK" evidence="3">
    <location>
        <begin position="15"/>
        <end position="47"/>
    </location>
</feature>
<evidence type="ECO:0008006" key="6">
    <source>
        <dbReference type="Google" id="ProtNLM"/>
    </source>
</evidence>
<keyword evidence="5" id="KW-1185">Reference proteome</keyword>
<dbReference type="PANTHER" id="PTHR24171">
    <property type="entry name" value="ANKYRIN REPEAT DOMAIN-CONTAINING PROTEIN 39-RELATED"/>
    <property type="match status" value="1"/>
</dbReference>
<dbReference type="GO" id="GO:0085020">
    <property type="term" value="P:protein K6-linked ubiquitination"/>
    <property type="evidence" value="ECO:0007669"/>
    <property type="project" value="TreeGrafter"/>
</dbReference>
<dbReference type="Proteomes" id="UP000799441">
    <property type="component" value="Unassembled WGS sequence"/>
</dbReference>
<dbReference type="GO" id="GO:0004842">
    <property type="term" value="F:ubiquitin-protein transferase activity"/>
    <property type="evidence" value="ECO:0007669"/>
    <property type="project" value="TreeGrafter"/>
</dbReference>
<evidence type="ECO:0000313" key="4">
    <source>
        <dbReference type="EMBL" id="KAF2715849.1"/>
    </source>
</evidence>
<evidence type="ECO:0000313" key="5">
    <source>
        <dbReference type="Proteomes" id="UP000799441"/>
    </source>
</evidence>
<dbReference type="Pfam" id="PF12796">
    <property type="entry name" value="Ank_2"/>
    <property type="match status" value="1"/>
</dbReference>
<evidence type="ECO:0000256" key="1">
    <source>
        <dbReference type="ARBA" id="ARBA00022737"/>
    </source>
</evidence>
<dbReference type="PROSITE" id="PS50088">
    <property type="entry name" value="ANK_REPEAT"/>
    <property type="match status" value="1"/>
</dbReference>
<keyword evidence="2 3" id="KW-0040">ANK repeat</keyword>
<dbReference type="SUPFAM" id="SSF48403">
    <property type="entry name" value="Ankyrin repeat"/>
    <property type="match status" value="1"/>
</dbReference>
<protein>
    <recommendedName>
        <fullName evidence="6">Ankyrin</fullName>
    </recommendedName>
</protein>
<organism evidence="4 5">
    <name type="scientific">Polychaeton citri CBS 116435</name>
    <dbReference type="NCBI Taxonomy" id="1314669"/>
    <lineage>
        <taxon>Eukaryota</taxon>
        <taxon>Fungi</taxon>
        <taxon>Dikarya</taxon>
        <taxon>Ascomycota</taxon>
        <taxon>Pezizomycotina</taxon>
        <taxon>Dothideomycetes</taxon>
        <taxon>Dothideomycetidae</taxon>
        <taxon>Capnodiales</taxon>
        <taxon>Capnodiaceae</taxon>
        <taxon>Polychaeton</taxon>
    </lineage>
</organism>
<reference evidence="4" key="1">
    <citation type="journal article" date="2020" name="Stud. Mycol.">
        <title>101 Dothideomycetes genomes: a test case for predicting lifestyles and emergence of pathogens.</title>
        <authorList>
            <person name="Haridas S."/>
            <person name="Albert R."/>
            <person name="Binder M."/>
            <person name="Bloem J."/>
            <person name="Labutti K."/>
            <person name="Salamov A."/>
            <person name="Andreopoulos B."/>
            <person name="Baker S."/>
            <person name="Barry K."/>
            <person name="Bills G."/>
            <person name="Bluhm B."/>
            <person name="Cannon C."/>
            <person name="Castanera R."/>
            <person name="Culley D."/>
            <person name="Daum C."/>
            <person name="Ezra D."/>
            <person name="Gonzalez J."/>
            <person name="Henrissat B."/>
            <person name="Kuo A."/>
            <person name="Liang C."/>
            <person name="Lipzen A."/>
            <person name="Lutzoni F."/>
            <person name="Magnuson J."/>
            <person name="Mondo S."/>
            <person name="Nolan M."/>
            <person name="Ohm R."/>
            <person name="Pangilinan J."/>
            <person name="Park H.-J."/>
            <person name="Ramirez L."/>
            <person name="Alfaro M."/>
            <person name="Sun H."/>
            <person name="Tritt A."/>
            <person name="Yoshinaga Y."/>
            <person name="Zwiers L.-H."/>
            <person name="Turgeon B."/>
            <person name="Goodwin S."/>
            <person name="Spatafora J."/>
            <person name="Crous P."/>
            <person name="Grigoriev I."/>
        </authorList>
    </citation>
    <scope>NUCLEOTIDE SEQUENCE</scope>
    <source>
        <strain evidence="4">CBS 116435</strain>
    </source>
</reference>
<gene>
    <name evidence="4" type="ORF">K431DRAFT_211630</name>
</gene>
<dbReference type="OrthoDB" id="4772757at2759"/>
<accession>A0A9P4Q0I2</accession>
<evidence type="ECO:0000256" key="2">
    <source>
        <dbReference type="ARBA" id="ARBA00023043"/>
    </source>
</evidence>
<dbReference type="InterPro" id="IPR036770">
    <property type="entry name" value="Ankyrin_rpt-contain_sf"/>
</dbReference>
<feature type="non-terminal residue" evidence="4">
    <location>
        <position position="68"/>
    </location>
</feature>
<evidence type="ECO:0000256" key="3">
    <source>
        <dbReference type="PROSITE-ProRule" id="PRU00023"/>
    </source>
</evidence>